<sequence length="37" mass="4364">MRFLKRNQRFQDLSKKALQAALLGMDVIWGCYHPLKS</sequence>
<reference evidence="1" key="1">
    <citation type="submission" date="2014-09" db="EMBL/GenBank/DDBJ databases">
        <authorList>
            <person name="Magalhaes I.L.F."/>
            <person name="Oliveira U."/>
            <person name="Santos F.R."/>
            <person name="Vidigal T.H.D.A."/>
            <person name="Brescovit A.D."/>
            <person name="Santos A.J."/>
        </authorList>
    </citation>
    <scope>NUCLEOTIDE SEQUENCE</scope>
    <source>
        <tissue evidence="1">Shoot tissue taken approximately 20 cm above the soil surface</tissue>
    </source>
</reference>
<protein>
    <submittedName>
        <fullName evidence="1">Uncharacterized protein</fullName>
    </submittedName>
</protein>
<reference evidence="1" key="2">
    <citation type="journal article" date="2015" name="Data Brief">
        <title>Shoot transcriptome of the giant reed, Arundo donax.</title>
        <authorList>
            <person name="Barrero R.A."/>
            <person name="Guerrero F.D."/>
            <person name="Moolhuijzen P."/>
            <person name="Goolsby J.A."/>
            <person name="Tidwell J."/>
            <person name="Bellgard S.E."/>
            <person name="Bellgard M.I."/>
        </authorList>
    </citation>
    <scope>NUCLEOTIDE SEQUENCE</scope>
    <source>
        <tissue evidence="1">Shoot tissue taken approximately 20 cm above the soil surface</tissue>
    </source>
</reference>
<name>A0A0A9G3C6_ARUDO</name>
<proteinExistence type="predicted"/>
<organism evidence="1">
    <name type="scientific">Arundo donax</name>
    <name type="common">Giant reed</name>
    <name type="synonym">Donax arundinaceus</name>
    <dbReference type="NCBI Taxonomy" id="35708"/>
    <lineage>
        <taxon>Eukaryota</taxon>
        <taxon>Viridiplantae</taxon>
        <taxon>Streptophyta</taxon>
        <taxon>Embryophyta</taxon>
        <taxon>Tracheophyta</taxon>
        <taxon>Spermatophyta</taxon>
        <taxon>Magnoliopsida</taxon>
        <taxon>Liliopsida</taxon>
        <taxon>Poales</taxon>
        <taxon>Poaceae</taxon>
        <taxon>PACMAD clade</taxon>
        <taxon>Arundinoideae</taxon>
        <taxon>Arundineae</taxon>
        <taxon>Arundo</taxon>
    </lineage>
</organism>
<dbReference type="EMBL" id="GBRH01182798">
    <property type="protein sequence ID" value="JAE15098.1"/>
    <property type="molecule type" value="Transcribed_RNA"/>
</dbReference>
<evidence type="ECO:0000313" key="1">
    <source>
        <dbReference type="EMBL" id="JAE15098.1"/>
    </source>
</evidence>
<dbReference type="AlphaFoldDB" id="A0A0A9G3C6"/>
<accession>A0A0A9G3C6</accession>